<dbReference type="GO" id="GO:0004514">
    <property type="term" value="F:nicotinate-nucleotide diphosphorylase (carboxylating) activity"/>
    <property type="evidence" value="ECO:0007669"/>
    <property type="project" value="UniProtKB-EC"/>
</dbReference>
<proteinExistence type="inferred from homology"/>
<evidence type="ECO:0000256" key="8">
    <source>
        <dbReference type="ARBA" id="ARBA00022679"/>
    </source>
</evidence>
<organism evidence="16 17">
    <name type="scientific">Pedobacter chinensis</name>
    <dbReference type="NCBI Taxonomy" id="2282421"/>
    <lineage>
        <taxon>Bacteria</taxon>
        <taxon>Pseudomonadati</taxon>
        <taxon>Bacteroidota</taxon>
        <taxon>Sphingobacteriia</taxon>
        <taxon>Sphingobacteriales</taxon>
        <taxon>Sphingobacteriaceae</taxon>
        <taxon>Pedobacter</taxon>
    </lineage>
</organism>
<dbReference type="InterPro" id="IPR037128">
    <property type="entry name" value="Quinolinate_PRibosylTase_N_sf"/>
</dbReference>
<feature type="binding site" evidence="13">
    <location>
        <position position="204"/>
    </location>
    <ligand>
        <name>substrate</name>
    </ligand>
</feature>
<feature type="binding site" evidence="13">
    <location>
        <begin position="249"/>
        <end position="251"/>
    </location>
    <ligand>
        <name>substrate</name>
    </ligand>
</feature>
<keyword evidence="7 12" id="KW-0328">Glycosyltransferase</keyword>
<evidence type="ECO:0000313" key="17">
    <source>
        <dbReference type="Proteomes" id="UP000253961"/>
    </source>
</evidence>
<evidence type="ECO:0000259" key="14">
    <source>
        <dbReference type="Pfam" id="PF01729"/>
    </source>
</evidence>
<dbReference type="UniPathway" id="UPA00253">
    <property type="reaction ID" value="UER00331"/>
</dbReference>
<evidence type="ECO:0000256" key="7">
    <source>
        <dbReference type="ARBA" id="ARBA00022676"/>
    </source>
</evidence>
<protein>
    <recommendedName>
        <fullName evidence="11">Probable nicotinate-nucleotide pyrophosphorylase [carboxylating]</fullName>
        <ecNumber evidence="5">2.4.2.19</ecNumber>
    </recommendedName>
    <alternativeName>
        <fullName evidence="9">Quinolinate phosphoribosyltransferase [decarboxylating]</fullName>
    </alternativeName>
</protein>
<feature type="domain" description="Quinolinate phosphoribosyl transferase N-terminal" evidence="15">
    <location>
        <begin position="29"/>
        <end position="114"/>
    </location>
</feature>
<keyword evidence="6" id="KW-0662">Pyridine nucleotide biosynthesis</keyword>
<feature type="domain" description="Quinolinate phosphoribosyl transferase C-terminal" evidence="14">
    <location>
        <begin position="116"/>
        <end position="285"/>
    </location>
</feature>
<dbReference type="Gene3D" id="3.20.20.70">
    <property type="entry name" value="Aldolase class I"/>
    <property type="match status" value="1"/>
</dbReference>
<feature type="binding site" evidence="13">
    <location>
        <position position="171"/>
    </location>
    <ligand>
        <name>substrate</name>
    </ligand>
</feature>
<dbReference type="InterPro" id="IPR013785">
    <property type="entry name" value="Aldolase_TIM"/>
</dbReference>
<feature type="binding site" evidence="13">
    <location>
        <begin position="137"/>
        <end position="139"/>
    </location>
    <ligand>
        <name>substrate</name>
    </ligand>
</feature>
<comment type="similarity">
    <text evidence="3 12">Belongs to the NadC/ModD family.</text>
</comment>
<dbReference type="OrthoDB" id="9782546at2"/>
<dbReference type="InterPro" id="IPR027277">
    <property type="entry name" value="NadC/ModD"/>
</dbReference>
<feature type="binding site" evidence="13">
    <location>
        <position position="104"/>
    </location>
    <ligand>
        <name>substrate</name>
    </ligand>
</feature>
<dbReference type="NCBIfam" id="TIGR00078">
    <property type="entry name" value="nadC"/>
    <property type="match status" value="1"/>
</dbReference>
<evidence type="ECO:0000256" key="5">
    <source>
        <dbReference type="ARBA" id="ARBA00011944"/>
    </source>
</evidence>
<sequence length="287" mass="31355">MRHKIYTLDIQLIHQFIKNALAEDVGDGDHTSLSTIPAGTQGKAKLIIKEAGILAGMDLAVEIFKEVDADLKIEVLLQDGAEVKVGDIGLTVSGSTHSILIAERLVLNCMQRMSGIATKTHRIVSLLKDTKTKILDTRKTTPGLRYLEKWAVRIGGGVNHRIGLYDMILIKDNHVDYAGGIANAIKAAQKYIVDQQKKLQIEIEVRNIEELSQVLAVGGVDRIMLDNFSFENLRAAVKLIDGKFITEASGGITEENVTEYAACGVDFISMGALTHSVKSLDISLKAY</sequence>
<evidence type="ECO:0000256" key="11">
    <source>
        <dbReference type="ARBA" id="ARBA00069173"/>
    </source>
</evidence>
<feature type="binding site" evidence="13">
    <location>
        <position position="161"/>
    </location>
    <ligand>
        <name>substrate</name>
    </ligand>
</feature>
<dbReference type="InterPro" id="IPR002638">
    <property type="entry name" value="Quinolinate_PRibosylTrfase_C"/>
</dbReference>
<feature type="binding site" evidence="13">
    <location>
        <begin position="270"/>
        <end position="272"/>
    </location>
    <ligand>
        <name>substrate</name>
    </ligand>
</feature>
<feature type="binding site" evidence="13">
    <location>
        <position position="226"/>
    </location>
    <ligand>
        <name>substrate</name>
    </ligand>
</feature>
<evidence type="ECO:0000256" key="13">
    <source>
        <dbReference type="PIRSR" id="PIRSR006250-1"/>
    </source>
</evidence>
<keyword evidence="8 12" id="KW-0808">Transferase</keyword>
<dbReference type="PIRSF" id="PIRSF006250">
    <property type="entry name" value="NadC_ModD"/>
    <property type="match status" value="1"/>
</dbReference>
<dbReference type="EC" id="2.4.2.19" evidence="5"/>
<evidence type="ECO:0000256" key="1">
    <source>
        <dbReference type="ARBA" id="ARBA00003237"/>
    </source>
</evidence>
<evidence type="ECO:0000313" key="16">
    <source>
        <dbReference type="EMBL" id="RDC55395.1"/>
    </source>
</evidence>
<evidence type="ECO:0000259" key="15">
    <source>
        <dbReference type="Pfam" id="PF02749"/>
    </source>
</evidence>
<dbReference type="InterPro" id="IPR022412">
    <property type="entry name" value="Quinolinate_PRibosylTrfase_N"/>
</dbReference>
<dbReference type="GO" id="GO:0009435">
    <property type="term" value="P:NAD+ biosynthetic process"/>
    <property type="evidence" value="ECO:0007669"/>
    <property type="project" value="UniProtKB-UniPathway"/>
</dbReference>
<dbReference type="GO" id="GO:0034213">
    <property type="term" value="P:quinolinate catabolic process"/>
    <property type="evidence" value="ECO:0007669"/>
    <property type="project" value="TreeGrafter"/>
</dbReference>
<dbReference type="InterPro" id="IPR004393">
    <property type="entry name" value="NadC"/>
</dbReference>
<dbReference type="AlphaFoldDB" id="A0A369PVX7"/>
<dbReference type="Pfam" id="PF02749">
    <property type="entry name" value="QRPTase_N"/>
    <property type="match status" value="1"/>
</dbReference>
<gene>
    <name evidence="16" type="primary">nadC</name>
    <name evidence="16" type="ORF">DU508_17645</name>
</gene>
<dbReference type="SUPFAM" id="SSF51690">
    <property type="entry name" value="Nicotinate/Quinolinate PRTase C-terminal domain-like"/>
    <property type="match status" value="1"/>
</dbReference>
<comment type="catalytic activity">
    <reaction evidence="10">
        <text>nicotinate beta-D-ribonucleotide + CO2 + diphosphate = quinolinate + 5-phospho-alpha-D-ribose 1-diphosphate + 2 H(+)</text>
        <dbReference type="Rhea" id="RHEA:12733"/>
        <dbReference type="ChEBI" id="CHEBI:15378"/>
        <dbReference type="ChEBI" id="CHEBI:16526"/>
        <dbReference type="ChEBI" id="CHEBI:29959"/>
        <dbReference type="ChEBI" id="CHEBI:33019"/>
        <dbReference type="ChEBI" id="CHEBI:57502"/>
        <dbReference type="ChEBI" id="CHEBI:58017"/>
        <dbReference type="EC" id="2.4.2.19"/>
    </reaction>
</comment>
<dbReference type="FunFam" id="3.20.20.70:FF:000030">
    <property type="entry name" value="Nicotinate-nucleotide pyrophosphorylase, carboxylating"/>
    <property type="match status" value="1"/>
</dbReference>
<dbReference type="EMBL" id="QPKV01000007">
    <property type="protein sequence ID" value="RDC55395.1"/>
    <property type="molecule type" value="Genomic_DNA"/>
</dbReference>
<dbReference type="SUPFAM" id="SSF54675">
    <property type="entry name" value="Nicotinate/Quinolinate PRTase N-terminal domain-like"/>
    <property type="match status" value="1"/>
</dbReference>
<dbReference type="PANTHER" id="PTHR32179">
    <property type="entry name" value="NICOTINATE-NUCLEOTIDE PYROPHOSPHORYLASE [CARBOXYLATING]"/>
    <property type="match status" value="1"/>
</dbReference>
<comment type="function">
    <text evidence="1">Involved in the catabolism of quinolinic acid (QA).</text>
</comment>
<dbReference type="Proteomes" id="UP000253961">
    <property type="component" value="Unassembled WGS sequence"/>
</dbReference>
<evidence type="ECO:0000256" key="10">
    <source>
        <dbReference type="ARBA" id="ARBA00047445"/>
    </source>
</evidence>
<evidence type="ECO:0000256" key="3">
    <source>
        <dbReference type="ARBA" id="ARBA00009400"/>
    </source>
</evidence>
<dbReference type="InterPro" id="IPR036068">
    <property type="entry name" value="Nicotinate_pribotase-like_C"/>
</dbReference>
<dbReference type="Pfam" id="PF01729">
    <property type="entry name" value="QRPTase_C"/>
    <property type="match status" value="1"/>
</dbReference>
<dbReference type="PANTHER" id="PTHR32179:SF3">
    <property type="entry name" value="NICOTINATE-NUCLEOTIDE PYROPHOSPHORYLASE [CARBOXYLATING]"/>
    <property type="match status" value="1"/>
</dbReference>
<evidence type="ECO:0000256" key="9">
    <source>
        <dbReference type="ARBA" id="ARBA00033102"/>
    </source>
</evidence>
<dbReference type="GO" id="GO:0005737">
    <property type="term" value="C:cytoplasm"/>
    <property type="evidence" value="ECO:0007669"/>
    <property type="project" value="TreeGrafter"/>
</dbReference>
<name>A0A369PVX7_9SPHI</name>
<evidence type="ECO:0000256" key="2">
    <source>
        <dbReference type="ARBA" id="ARBA00004893"/>
    </source>
</evidence>
<evidence type="ECO:0000256" key="6">
    <source>
        <dbReference type="ARBA" id="ARBA00022642"/>
    </source>
</evidence>
<evidence type="ECO:0000256" key="4">
    <source>
        <dbReference type="ARBA" id="ARBA00011218"/>
    </source>
</evidence>
<evidence type="ECO:0000256" key="12">
    <source>
        <dbReference type="PIRNR" id="PIRNR006250"/>
    </source>
</evidence>
<comment type="caution">
    <text evidence="16">The sequence shown here is derived from an EMBL/GenBank/DDBJ whole genome shotgun (WGS) entry which is preliminary data.</text>
</comment>
<comment type="subunit">
    <text evidence="4">Hexamer formed by 3 homodimers.</text>
</comment>
<dbReference type="Gene3D" id="3.90.1170.20">
    <property type="entry name" value="Quinolinate phosphoribosyl transferase, N-terminal domain"/>
    <property type="match status" value="1"/>
</dbReference>
<dbReference type="FunFam" id="3.90.1170.20:FF:000001">
    <property type="entry name" value="Nicotinate-nucleotide diphosphorylase (Carboxylating)"/>
    <property type="match status" value="1"/>
</dbReference>
<dbReference type="CDD" id="cd01572">
    <property type="entry name" value="QPRTase"/>
    <property type="match status" value="1"/>
</dbReference>
<keyword evidence="17" id="KW-1185">Reference proteome</keyword>
<accession>A0A369PVX7</accession>
<reference evidence="16 17" key="1">
    <citation type="submission" date="2018-07" db="EMBL/GenBank/DDBJ databases">
        <title>Pedobacter sp. nov., isolated from soil.</title>
        <authorList>
            <person name="Zhou L.Y."/>
            <person name="Du Z.J."/>
        </authorList>
    </citation>
    <scope>NUCLEOTIDE SEQUENCE [LARGE SCALE GENOMIC DNA]</scope>
    <source>
        <strain evidence="16 17">JDX94</strain>
    </source>
</reference>
<comment type="pathway">
    <text evidence="2">Cofactor biosynthesis; NAD(+) biosynthesis; nicotinate D-ribonucleotide from quinolinate: step 1/1.</text>
</comment>